<dbReference type="InterPro" id="IPR009057">
    <property type="entry name" value="Homeodomain-like_sf"/>
</dbReference>
<accession>A0A838XN50</accession>
<dbReference type="InterPro" id="IPR001647">
    <property type="entry name" value="HTH_TetR"/>
</dbReference>
<sequence>MPKISAPTVGAHREAQRAALVRAAEDVLREDGIAGIKPGTVTERAGMSRSSFYDYFPSKDDLLVAVAIEAFDRWNRGLDESMAQVEPGLPRLRALVDATMRMTADGHHGLAGALRQADLSPTRFDDLMVLHDALMRPVAEVLTELGIPDRFVHLVQGALGSGVQLIEHGADAGTTADDVFAMLTAGLPRD</sequence>
<dbReference type="PRINTS" id="PR00455">
    <property type="entry name" value="HTHTETR"/>
</dbReference>
<dbReference type="PANTHER" id="PTHR30055">
    <property type="entry name" value="HTH-TYPE TRANSCRIPTIONAL REGULATOR RUTR"/>
    <property type="match status" value="1"/>
</dbReference>
<protein>
    <submittedName>
        <fullName evidence="4">TetR/AcrR family transcriptional regulator</fullName>
    </submittedName>
</protein>
<dbReference type="Gene3D" id="1.10.357.10">
    <property type="entry name" value="Tetracycline Repressor, domain 2"/>
    <property type="match status" value="1"/>
</dbReference>
<gene>
    <name evidence="4" type="ORF">H1W00_07945</name>
</gene>
<dbReference type="InterPro" id="IPR050109">
    <property type="entry name" value="HTH-type_TetR-like_transc_reg"/>
</dbReference>
<proteinExistence type="predicted"/>
<name>A0A838XN50_9ACTN</name>
<keyword evidence="1 2" id="KW-0238">DNA-binding</keyword>
<feature type="DNA-binding region" description="H-T-H motif" evidence="2">
    <location>
        <begin position="37"/>
        <end position="56"/>
    </location>
</feature>
<organism evidence="4 5">
    <name type="scientific">Aeromicrobium phoceense</name>
    <dbReference type="NCBI Taxonomy" id="2754045"/>
    <lineage>
        <taxon>Bacteria</taxon>
        <taxon>Bacillati</taxon>
        <taxon>Actinomycetota</taxon>
        <taxon>Actinomycetes</taxon>
        <taxon>Propionibacteriales</taxon>
        <taxon>Nocardioidaceae</taxon>
        <taxon>Aeromicrobium</taxon>
    </lineage>
</organism>
<dbReference type="GO" id="GO:0003700">
    <property type="term" value="F:DNA-binding transcription factor activity"/>
    <property type="evidence" value="ECO:0007669"/>
    <property type="project" value="TreeGrafter"/>
</dbReference>
<dbReference type="Proteomes" id="UP000550354">
    <property type="component" value="Unassembled WGS sequence"/>
</dbReference>
<dbReference type="PANTHER" id="PTHR30055:SF226">
    <property type="entry name" value="HTH-TYPE TRANSCRIPTIONAL REGULATOR PKSA"/>
    <property type="match status" value="1"/>
</dbReference>
<dbReference type="RefSeq" id="WP_181755206.1">
    <property type="nucleotide sequence ID" value="NZ_JACEOG010000001.1"/>
</dbReference>
<comment type="caution">
    <text evidence="4">The sequence shown here is derived from an EMBL/GenBank/DDBJ whole genome shotgun (WGS) entry which is preliminary data.</text>
</comment>
<evidence type="ECO:0000313" key="4">
    <source>
        <dbReference type="EMBL" id="MBA4608404.1"/>
    </source>
</evidence>
<dbReference type="SUPFAM" id="SSF46689">
    <property type="entry name" value="Homeodomain-like"/>
    <property type="match status" value="1"/>
</dbReference>
<evidence type="ECO:0000259" key="3">
    <source>
        <dbReference type="PROSITE" id="PS50977"/>
    </source>
</evidence>
<dbReference type="PROSITE" id="PS50977">
    <property type="entry name" value="HTH_TETR_2"/>
    <property type="match status" value="1"/>
</dbReference>
<reference evidence="4 5" key="1">
    <citation type="submission" date="2020-07" db="EMBL/GenBank/DDBJ databases">
        <title>Draft genome and description of Aeromicrobium phoceense strain Marseille-Q0843 isolated from healthy skin swab.</title>
        <authorList>
            <person name="Boxberger M."/>
            <person name="La Scola B."/>
        </authorList>
    </citation>
    <scope>NUCLEOTIDE SEQUENCE [LARGE SCALE GENOMIC DNA]</scope>
    <source>
        <strain evidence="4 5">Marseille-Q0843</strain>
    </source>
</reference>
<keyword evidence="5" id="KW-1185">Reference proteome</keyword>
<evidence type="ECO:0000256" key="1">
    <source>
        <dbReference type="ARBA" id="ARBA00023125"/>
    </source>
</evidence>
<dbReference type="GO" id="GO:0000976">
    <property type="term" value="F:transcription cis-regulatory region binding"/>
    <property type="evidence" value="ECO:0007669"/>
    <property type="project" value="TreeGrafter"/>
</dbReference>
<dbReference type="Pfam" id="PF00440">
    <property type="entry name" value="TetR_N"/>
    <property type="match status" value="1"/>
</dbReference>
<dbReference type="EMBL" id="JACEOG010000001">
    <property type="protein sequence ID" value="MBA4608404.1"/>
    <property type="molecule type" value="Genomic_DNA"/>
</dbReference>
<dbReference type="AlphaFoldDB" id="A0A838XN50"/>
<evidence type="ECO:0000313" key="5">
    <source>
        <dbReference type="Proteomes" id="UP000550354"/>
    </source>
</evidence>
<evidence type="ECO:0000256" key="2">
    <source>
        <dbReference type="PROSITE-ProRule" id="PRU00335"/>
    </source>
</evidence>
<feature type="domain" description="HTH tetR-type" evidence="3">
    <location>
        <begin position="14"/>
        <end position="74"/>
    </location>
</feature>